<dbReference type="Gene3D" id="2.40.160.210">
    <property type="entry name" value="Acyl-CoA thioesterase, double hotdog domain"/>
    <property type="match status" value="1"/>
</dbReference>
<dbReference type="InterPro" id="IPR042171">
    <property type="entry name" value="Acyl-CoA_hotdog"/>
</dbReference>
<dbReference type="PANTHER" id="PTHR11066:SF48">
    <property type="entry name" value="ACYL-COA THIOESTERASE II"/>
    <property type="match status" value="1"/>
</dbReference>
<dbReference type="InterPro" id="IPR003703">
    <property type="entry name" value="Acyl_CoA_thio"/>
</dbReference>
<evidence type="ECO:0000313" key="4">
    <source>
        <dbReference type="Proteomes" id="UP001432027"/>
    </source>
</evidence>
<organism evidence="3 4">
    <name type="scientific">Pristionchus entomophagus</name>
    <dbReference type="NCBI Taxonomy" id="358040"/>
    <lineage>
        <taxon>Eukaryota</taxon>
        <taxon>Metazoa</taxon>
        <taxon>Ecdysozoa</taxon>
        <taxon>Nematoda</taxon>
        <taxon>Chromadorea</taxon>
        <taxon>Rhabditida</taxon>
        <taxon>Rhabditina</taxon>
        <taxon>Diplogasteromorpha</taxon>
        <taxon>Diplogasteroidea</taxon>
        <taxon>Neodiplogasteridae</taxon>
        <taxon>Pristionchus</taxon>
    </lineage>
</organism>
<dbReference type="GO" id="GO:0009062">
    <property type="term" value="P:fatty acid catabolic process"/>
    <property type="evidence" value="ECO:0007669"/>
    <property type="project" value="TreeGrafter"/>
</dbReference>
<dbReference type="Proteomes" id="UP001432027">
    <property type="component" value="Unassembled WGS sequence"/>
</dbReference>
<sequence>LSEIDRHSELLRMKPQFQDSLKPSDGLFVVLFISDFTMLQVAFEIYEKKKIKLKVISSLHHTIWIHDANPDPLGWYLVVLECHVISFGRGRLEANIFDESRKCVMTVIQEGYFQRTQENKL</sequence>
<feature type="domain" description="Acyl-CoA thioesterase-like C-terminal" evidence="2">
    <location>
        <begin position="25"/>
        <end position="112"/>
    </location>
</feature>
<proteinExistence type="inferred from homology"/>
<protein>
    <recommendedName>
        <fullName evidence="2">Acyl-CoA thioesterase-like C-terminal domain-containing protein</fullName>
    </recommendedName>
</protein>
<dbReference type="GO" id="GO:0006637">
    <property type="term" value="P:acyl-CoA metabolic process"/>
    <property type="evidence" value="ECO:0007669"/>
    <property type="project" value="InterPro"/>
</dbReference>
<dbReference type="Pfam" id="PF20789">
    <property type="entry name" value="4HBT_3C"/>
    <property type="match status" value="1"/>
</dbReference>
<dbReference type="InterPro" id="IPR049450">
    <property type="entry name" value="ACOT8-like_C"/>
</dbReference>
<evidence type="ECO:0000256" key="1">
    <source>
        <dbReference type="ARBA" id="ARBA00006538"/>
    </source>
</evidence>
<name>A0AAV5SNC1_9BILA</name>
<dbReference type="FunFam" id="2.40.160.210:FF:000023">
    <property type="entry name" value="Uncharacterized protein"/>
    <property type="match status" value="1"/>
</dbReference>
<dbReference type="CDD" id="cd03444">
    <property type="entry name" value="Thioesterase_II_repeat1"/>
    <property type="match status" value="1"/>
</dbReference>
<evidence type="ECO:0000259" key="2">
    <source>
        <dbReference type="Pfam" id="PF20789"/>
    </source>
</evidence>
<gene>
    <name evidence="3" type="ORF">PENTCL1PPCAC_3286</name>
</gene>
<dbReference type="EMBL" id="BTSX01000001">
    <property type="protein sequence ID" value="GMS81111.1"/>
    <property type="molecule type" value="Genomic_DNA"/>
</dbReference>
<dbReference type="GO" id="GO:0047617">
    <property type="term" value="F:fatty acyl-CoA hydrolase activity"/>
    <property type="evidence" value="ECO:0007669"/>
    <property type="project" value="InterPro"/>
</dbReference>
<evidence type="ECO:0000313" key="3">
    <source>
        <dbReference type="EMBL" id="GMS81111.1"/>
    </source>
</evidence>
<dbReference type="SUPFAM" id="SSF54637">
    <property type="entry name" value="Thioesterase/thiol ester dehydrase-isomerase"/>
    <property type="match status" value="1"/>
</dbReference>
<dbReference type="GO" id="GO:0005782">
    <property type="term" value="C:peroxisomal matrix"/>
    <property type="evidence" value="ECO:0007669"/>
    <property type="project" value="UniProtKB-SubCell"/>
</dbReference>
<dbReference type="InterPro" id="IPR029069">
    <property type="entry name" value="HotDog_dom_sf"/>
</dbReference>
<accession>A0AAV5SNC1</accession>
<feature type="non-terminal residue" evidence="3">
    <location>
        <position position="1"/>
    </location>
</feature>
<keyword evidence="4" id="KW-1185">Reference proteome</keyword>
<dbReference type="AlphaFoldDB" id="A0AAV5SNC1"/>
<reference evidence="3" key="1">
    <citation type="submission" date="2023-10" db="EMBL/GenBank/DDBJ databases">
        <title>Genome assembly of Pristionchus species.</title>
        <authorList>
            <person name="Yoshida K."/>
            <person name="Sommer R.J."/>
        </authorList>
    </citation>
    <scope>NUCLEOTIDE SEQUENCE</scope>
    <source>
        <strain evidence="3">RS0144</strain>
    </source>
</reference>
<dbReference type="PANTHER" id="PTHR11066">
    <property type="entry name" value="ACYL-COA THIOESTERASE"/>
    <property type="match status" value="1"/>
</dbReference>
<comment type="similarity">
    <text evidence="1">Belongs to the C/M/P thioester hydrolase family.</text>
</comment>
<comment type="caution">
    <text evidence="3">The sequence shown here is derived from an EMBL/GenBank/DDBJ whole genome shotgun (WGS) entry which is preliminary data.</text>
</comment>